<dbReference type="InterPro" id="IPR036770">
    <property type="entry name" value="Ankyrin_rpt-contain_sf"/>
</dbReference>
<feature type="region of interest" description="Disordered" evidence="5">
    <location>
        <begin position="89"/>
        <end position="113"/>
    </location>
</feature>
<protein>
    <recommendedName>
        <fullName evidence="6">ACB domain-containing protein</fullName>
    </recommendedName>
</protein>
<keyword evidence="1" id="KW-0677">Repeat</keyword>
<dbReference type="PROSITE" id="PS50297">
    <property type="entry name" value="ANK_REP_REGION"/>
    <property type="match status" value="2"/>
</dbReference>
<dbReference type="OrthoDB" id="2096613at2759"/>
<proteinExistence type="predicted"/>
<evidence type="ECO:0000256" key="4">
    <source>
        <dbReference type="PROSITE-ProRule" id="PRU00023"/>
    </source>
</evidence>
<dbReference type="AlphaFoldDB" id="A0A507C7R9"/>
<keyword evidence="3" id="KW-0446">Lipid-binding</keyword>
<dbReference type="Pfam" id="PF12796">
    <property type="entry name" value="Ank_2"/>
    <property type="match status" value="1"/>
</dbReference>
<sequence>MDPAELEETFQRAAEAVKSVKNLPNSKLLDLYGLYKLATVGACNVSRPGMLDFAGRAKWDAWNSLGDLGRHEAMQQYIELVESISSWKRDDQEAKPESHQNSEHDVYTSQPGDGGLSMSVSIMEREQDIFVKDEDKTVFQFAEEGNITQILDRINSGKVDVNDVDEQGATLLHWASDRGHIDLVTNLLDVGAIIESEDQDAATALHYAVLADREDVIKILVSRGASITHQDIDDQSPYDVASEPIQKIMVDEFDKRNGVGSSKWVLAMDEERTEEGTS</sequence>
<feature type="repeat" description="ANK" evidence="4">
    <location>
        <begin position="200"/>
        <end position="232"/>
    </location>
</feature>
<dbReference type="PANTHER" id="PTHR24119:SF0">
    <property type="entry name" value="ACYL-COA-BINDING DOMAIN-CONTAINING PROTEIN 6"/>
    <property type="match status" value="1"/>
</dbReference>
<dbReference type="SMART" id="SM00248">
    <property type="entry name" value="ANK"/>
    <property type="match status" value="2"/>
</dbReference>
<evidence type="ECO:0000256" key="5">
    <source>
        <dbReference type="SAM" id="MobiDB-lite"/>
    </source>
</evidence>
<dbReference type="SUPFAM" id="SSF48403">
    <property type="entry name" value="Ankyrin repeat"/>
    <property type="match status" value="1"/>
</dbReference>
<dbReference type="GO" id="GO:0000062">
    <property type="term" value="F:fatty-acyl-CoA binding"/>
    <property type="evidence" value="ECO:0007669"/>
    <property type="project" value="InterPro"/>
</dbReference>
<evidence type="ECO:0000313" key="7">
    <source>
        <dbReference type="EMBL" id="TPX34036.1"/>
    </source>
</evidence>
<dbReference type="InterPro" id="IPR000582">
    <property type="entry name" value="Acyl-CoA-binding_protein"/>
</dbReference>
<dbReference type="PROSITE" id="PS50088">
    <property type="entry name" value="ANK_REPEAT"/>
    <property type="match status" value="2"/>
</dbReference>
<dbReference type="InterPro" id="IPR035984">
    <property type="entry name" value="Acyl-CoA-binding_sf"/>
</dbReference>
<accession>A0A507C7R9</accession>
<dbReference type="Pfam" id="PF00887">
    <property type="entry name" value="ACBP"/>
    <property type="match status" value="1"/>
</dbReference>
<dbReference type="Gene3D" id="1.25.40.20">
    <property type="entry name" value="Ankyrin repeat-containing domain"/>
    <property type="match status" value="1"/>
</dbReference>
<dbReference type="PRINTS" id="PR01415">
    <property type="entry name" value="ANKYRIN"/>
</dbReference>
<dbReference type="Gene3D" id="1.20.80.10">
    <property type="match status" value="1"/>
</dbReference>
<comment type="caution">
    <text evidence="7">The sequence shown here is derived from an EMBL/GenBank/DDBJ whole genome shotgun (WGS) entry which is preliminary data.</text>
</comment>
<name>A0A507C7R9_9FUNG</name>
<dbReference type="SUPFAM" id="SSF47027">
    <property type="entry name" value="Acyl-CoA binding protein"/>
    <property type="match status" value="1"/>
</dbReference>
<dbReference type="RefSeq" id="XP_031024878.1">
    <property type="nucleotide sequence ID" value="XM_031169117.1"/>
</dbReference>
<feature type="repeat" description="ANK" evidence="4">
    <location>
        <begin position="167"/>
        <end position="199"/>
    </location>
</feature>
<dbReference type="InterPro" id="IPR014352">
    <property type="entry name" value="FERM/acyl-CoA-bd_prot_sf"/>
</dbReference>
<feature type="domain" description="ACB" evidence="6">
    <location>
        <begin position="6"/>
        <end position="89"/>
    </location>
</feature>
<dbReference type="PRINTS" id="PR00689">
    <property type="entry name" value="ACOABINDINGP"/>
</dbReference>
<evidence type="ECO:0000256" key="3">
    <source>
        <dbReference type="ARBA" id="ARBA00023121"/>
    </source>
</evidence>
<gene>
    <name evidence="7" type="ORF">SmJEL517_g03189</name>
</gene>
<dbReference type="Proteomes" id="UP000319731">
    <property type="component" value="Unassembled WGS sequence"/>
</dbReference>
<evidence type="ECO:0000256" key="2">
    <source>
        <dbReference type="ARBA" id="ARBA00023043"/>
    </source>
</evidence>
<dbReference type="PROSITE" id="PS51228">
    <property type="entry name" value="ACB_2"/>
    <property type="match status" value="1"/>
</dbReference>
<keyword evidence="8" id="KW-1185">Reference proteome</keyword>
<evidence type="ECO:0000313" key="8">
    <source>
        <dbReference type="Proteomes" id="UP000319731"/>
    </source>
</evidence>
<dbReference type="STRING" id="1806994.A0A507C7R9"/>
<dbReference type="PANTHER" id="PTHR24119">
    <property type="entry name" value="ACYL-COA-BINDING DOMAIN-CONTAINING PROTEIN 6"/>
    <property type="match status" value="1"/>
</dbReference>
<keyword evidence="2 4" id="KW-0040">ANK repeat</keyword>
<organism evidence="7 8">
    <name type="scientific">Synchytrium microbalum</name>
    <dbReference type="NCBI Taxonomy" id="1806994"/>
    <lineage>
        <taxon>Eukaryota</taxon>
        <taxon>Fungi</taxon>
        <taxon>Fungi incertae sedis</taxon>
        <taxon>Chytridiomycota</taxon>
        <taxon>Chytridiomycota incertae sedis</taxon>
        <taxon>Chytridiomycetes</taxon>
        <taxon>Synchytriales</taxon>
        <taxon>Synchytriaceae</taxon>
        <taxon>Synchytrium</taxon>
    </lineage>
</organism>
<dbReference type="InterPro" id="IPR002110">
    <property type="entry name" value="Ankyrin_rpt"/>
</dbReference>
<reference evidence="7 8" key="1">
    <citation type="journal article" date="2019" name="Sci. Rep.">
        <title>Comparative genomics of chytrid fungi reveal insights into the obligate biotrophic and pathogenic lifestyle of Synchytrium endobioticum.</title>
        <authorList>
            <person name="van de Vossenberg B.T.L.H."/>
            <person name="Warris S."/>
            <person name="Nguyen H.D.T."/>
            <person name="van Gent-Pelzer M.P.E."/>
            <person name="Joly D.L."/>
            <person name="van de Geest H.C."/>
            <person name="Bonants P.J.M."/>
            <person name="Smith D.S."/>
            <person name="Levesque C.A."/>
            <person name="van der Lee T.A.J."/>
        </authorList>
    </citation>
    <scope>NUCLEOTIDE SEQUENCE [LARGE SCALE GENOMIC DNA]</scope>
    <source>
        <strain evidence="7 8">JEL517</strain>
    </source>
</reference>
<evidence type="ECO:0000259" key="6">
    <source>
        <dbReference type="PROSITE" id="PS51228"/>
    </source>
</evidence>
<evidence type="ECO:0000256" key="1">
    <source>
        <dbReference type="ARBA" id="ARBA00022737"/>
    </source>
</evidence>
<dbReference type="GeneID" id="42004414"/>
<dbReference type="EMBL" id="QEAO01000016">
    <property type="protein sequence ID" value="TPX34036.1"/>
    <property type="molecule type" value="Genomic_DNA"/>
</dbReference>
<feature type="compositionally biased region" description="Basic and acidic residues" evidence="5">
    <location>
        <begin position="89"/>
        <end position="106"/>
    </location>
</feature>